<name>A0A0A9FV33_ARUDO</name>
<evidence type="ECO:0000313" key="1">
    <source>
        <dbReference type="EMBL" id="JAE16097.1"/>
    </source>
</evidence>
<reference evidence="1" key="2">
    <citation type="journal article" date="2015" name="Data Brief">
        <title>Shoot transcriptome of the giant reed, Arundo donax.</title>
        <authorList>
            <person name="Barrero R.A."/>
            <person name="Guerrero F.D."/>
            <person name="Moolhuijzen P."/>
            <person name="Goolsby J.A."/>
            <person name="Tidwell J."/>
            <person name="Bellgard S.E."/>
            <person name="Bellgard M.I."/>
        </authorList>
    </citation>
    <scope>NUCLEOTIDE SEQUENCE</scope>
    <source>
        <tissue evidence="1">Shoot tissue taken approximately 20 cm above the soil surface</tissue>
    </source>
</reference>
<accession>A0A0A9FV33</accession>
<reference evidence="1" key="1">
    <citation type="submission" date="2014-09" db="EMBL/GenBank/DDBJ databases">
        <authorList>
            <person name="Magalhaes I.L.F."/>
            <person name="Oliveira U."/>
            <person name="Santos F.R."/>
            <person name="Vidigal T.H.D.A."/>
            <person name="Brescovit A.D."/>
            <person name="Santos A.J."/>
        </authorList>
    </citation>
    <scope>NUCLEOTIDE SEQUENCE</scope>
    <source>
        <tissue evidence="1">Shoot tissue taken approximately 20 cm above the soil surface</tissue>
    </source>
</reference>
<dbReference type="AlphaFoldDB" id="A0A0A9FV33"/>
<organism evidence="1">
    <name type="scientific">Arundo donax</name>
    <name type="common">Giant reed</name>
    <name type="synonym">Donax arundinaceus</name>
    <dbReference type="NCBI Taxonomy" id="35708"/>
    <lineage>
        <taxon>Eukaryota</taxon>
        <taxon>Viridiplantae</taxon>
        <taxon>Streptophyta</taxon>
        <taxon>Embryophyta</taxon>
        <taxon>Tracheophyta</taxon>
        <taxon>Spermatophyta</taxon>
        <taxon>Magnoliopsida</taxon>
        <taxon>Liliopsida</taxon>
        <taxon>Poales</taxon>
        <taxon>Poaceae</taxon>
        <taxon>PACMAD clade</taxon>
        <taxon>Arundinoideae</taxon>
        <taxon>Arundineae</taxon>
        <taxon>Arundo</taxon>
    </lineage>
</organism>
<sequence length="42" mass="4725">MSTLPSTLRHPMAYTLHMVAGHVKKGILEKSVCCSNHTLFFH</sequence>
<protein>
    <submittedName>
        <fullName evidence="1">Uncharacterized protein</fullName>
    </submittedName>
</protein>
<dbReference type="EMBL" id="GBRH01181799">
    <property type="protein sequence ID" value="JAE16097.1"/>
    <property type="molecule type" value="Transcribed_RNA"/>
</dbReference>
<proteinExistence type="predicted"/>